<protein>
    <submittedName>
        <fullName evidence="2">Sigma-E factor negative regulatory protein RseC</fullName>
    </submittedName>
</protein>
<keyword evidence="3" id="KW-1185">Reference proteome</keyword>
<keyword evidence="1" id="KW-1133">Transmembrane helix</keyword>
<feature type="transmembrane region" description="Helical" evidence="1">
    <location>
        <begin position="104"/>
        <end position="121"/>
    </location>
</feature>
<dbReference type="EMBL" id="JAGGJX010000002">
    <property type="protein sequence ID" value="MBP1855334.1"/>
    <property type="molecule type" value="Genomic_DNA"/>
</dbReference>
<sequence>MNQSGFIVEIVDEVTAKVQMQKHSACAHCGKCATVSSESKEILVEVDNTYGAKVGDHVEVNMENINVIKATAIVYVLPLIALLVGTIGTYYGLNALGFAGNVEIVSAVVGLTLTLASYFWMRANDKKFKDSRNYIPIVTRILIDL</sequence>
<gene>
    <name evidence="2" type="ORF">J2Z43_001727</name>
</gene>
<organism evidence="2 3">
    <name type="scientific">Metaclostridioides mangenotii</name>
    <dbReference type="NCBI Taxonomy" id="1540"/>
    <lineage>
        <taxon>Bacteria</taxon>
        <taxon>Bacillati</taxon>
        <taxon>Bacillota</taxon>
        <taxon>Clostridia</taxon>
        <taxon>Peptostreptococcales</taxon>
        <taxon>Peptostreptococcaceae</taxon>
        <taxon>Metaclostridioides</taxon>
    </lineage>
</organism>
<keyword evidence="1" id="KW-0472">Membrane</keyword>
<dbReference type="PIRSF" id="PIRSF004923">
    <property type="entry name" value="RseC"/>
    <property type="match status" value="1"/>
</dbReference>
<evidence type="ECO:0000256" key="1">
    <source>
        <dbReference type="SAM" id="Phobius"/>
    </source>
</evidence>
<keyword evidence="1" id="KW-0812">Transmembrane</keyword>
<comment type="caution">
    <text evidence="2">The sequence shown here is derived from an EMBL/GenBank/DDBJ whole genome shotgun (WGS) entry which is preliminary data.</text>
</comment>
<dbReference type="PANTHER" id="PTHR35867">
    <property type="entry name" value="PROTEIN RSEC"/>
    <property type="match status" value="1"/>
</dbReference>
<dbReference type="RefSeq" id="WP_209456766.1">
    <property type="nucleotide sequence ID" value="NZ_BAAACS010000002.1"/>
</dbReference>
<evidence type="ECO:0000313" key="3">
    <source>
        <dbReference type="Proteomes" id="UP000767291"/>
    </source>
</evidence>
<feature type="transmembrane region" description="Helical" evidence="1">
    <location>
        <begin position="72"/>
        <end position="92"/>
    </location>
</feature>
<proteinExistence type="predicted"/>
<dbReference type="InterPro" id="IPR026268">
    <property type="entry name" value="RseC"/>
</dbReference>
<name>A0ABS4EBN2_9FIRM</name>
<dbReference type="Proteomes" id="UP000767291">
    <property type="component" value="Unassembled WGS sequence"/>
</dbReference>
<dbReference type="InterPro" id="IPR007359">
    <property type="entry name" value="SigmaE_reg_RseC_MucC"/>
</dbReference>
<dbReference type="Pfam" id="PF04246">
    <property type="entry name" value="RseC_MucC"/>
    <property type="match status" value="1"/>
</dbReference>
<evidence type="ECO:0000313" key="2">
    <source>
        <dbReference type="EMBL" id="MBP1855334.1"/>
    </source>
</evidence>
<reference evidence="2 3" key="1">
    <citation type="submission" date="2021-03" db="EMBL/GenBank/DDBJ databases">
        <title>Genomic Encyclopedia of Type Strains, Phase IV (KMG-IV): sequencing the most valuable type-strain genomes for metagenomic binning, comparative biology and taxonomic classification.</title>
        <authorList>
            <person name="Goeker M."/>
        </authorList>
    </citation>
    <scope>NUCLEOTIDE SEQUENCE [LARGE SCALE GENOMIC DNA]</scope>
    <source>
        <strain evidence="2 3">DSM 1289</strain>
    </source>
</reference>
<accession>A0ABS4EBN2</accession>
<dbReference type="PANTHER" id="PTHR35867:SF1">
    <property type="entry name" value="PROTEIN RSEC"/>
    <property type="match status" value="1"/>
</dbReference>